<dbReference type="InterPro" id="IPR017972">
    <property type="entry name" value="Cyt_P450_CS"/>
</dbReference>
<evidence type="ECO:0000313" key="9">
    <source>
        <dbReference type="EMBL" id="KAA5614287.1"/>
    </source>
</evidence>
<keyword evidence="5 7" id="KW-0408">Iron</keyword>
<evidence type="ECO:0000256" key="4">
    <source>
        <dbReference type="ARBA" id="ARBA00023002"/>
    </source>
</evidence>
<dbReference type="PRINTS" id="PR00463">
    <property type="entry name" value="EP450I"/>
</dbReference>
<dbReference type="PANTHER" id="PTHR24291">
    <property type="entry name" value="CYTOCHROME P450 FAMILY 4"/>
    <property type="match status" value="1"/>
</dbReference>
<comment type="caution">
    <text evidence="9">The sequence shown here is derived from an EMBL/GenBank/DDBJ whole genome shotgun (WGS) entry which is preliminary data.</text>
</comment>
<organism evidence="9 10">
    <name type="scientific">Rhodovastum atsumiense</name>
    <dbReference type="NCBI Taxonomy" id="504468"/>
    <lineage>
        <taxon>Bacteria</taxon>
        <taxon>Pseudomonadati</taxon>
        <taxon>Pseudomonadota</taxon>
        <taxon>Alphaproteobacteria</taxon>
        <taxon>Acetobacterales</taxon>
        <taxon>Acetobacteraceae</taxon>
        <taxon>Rhodovastum</taxon>
    </lineage>
</organism>
<dbReference type="PANTHER" id="PTHR24291:SF50">
    <property type="entry name" value="BIFUNCTIONAL ALBAFLAVENONE MONOOXYGENASE_TERPENE SYNTHASE"/>
    <property type="match status" value="1"/>
</dbReference>
<evidence type="ECO:0000256" key="2">
    <source>
        <dbReference type="ARBA" id="ARBA00022617"/>
    </source>
</evidence>
<keyword evidence="6 8" id="KW-0503">Monooxygenase</keyword>
<dbReference type="PRINTS" id="PR00385">
    <property type="entry name" value="P450"/>
</dbReference>
<comment type="similarity">
    <text evidence="1 8">Belongs to the cytochrome P450 family.</text>
</comment>
<sequence length="482" mass="53680">MQEPAAPFVPAVPSPPARELPAWEVFRYMRRTIIPTWPRAAYEEMVLRRRLFGIDTLIVNEPGLVRHVLTTNAANYKRPVRTRRPLRPALGNGVLLADGTDWRRQRRMLAPLFTPQHVGRLLTHFMAAGNDLLHSLGDGCFNLSDLLQKAAVDAICRALFSLSAEGARATGLPGLLQEFLKGVGRIRVWDVLARSDGDFAWFMRDRFAFAGRWRQAVDAVITARRDLPQEAVGRDLLQLLLDARDPEDGSRLTEEEILDQVATLLAAGFETTAQAMFWTLYLLSFDRAAQDGIRAELDAFPPGQVSELADLGRWPALRRAFLEALRLYPTVPFIARAACGPDRLGDIAIDRGAIVFVCPWTIHRHRRFWDAPDAFIPARWIGREEQTGNHFLPFGAGPRICLGAAFAQAEAMILLGTLLSHFEVSLDDDRPVLPEAVLTTRPSIEPWFRLHPLDSGSKGLRPLVEVQEAKPPAGVRGSAPAP</sequence>
<name>A0A5M6J2F8_9PROT</name>
<proteinExistence type="inferred from homology"/>
<keyword evidence="10" id="KW-1185">Reference proteome</keyword>
<evidence type="ECO:0000256" key="8">
    <source>
        <dbReference type="RuleBase" id="RU000461"/>
    </source>
</evidence>
<dbReference type="GO" id="GO:0020037">
    <property type="term" value="F:heme binding"/>
    <property type="evidence" value="ECO:0007669"/>
    <property type="project" value="InterPro"/>
</dbReference>
<evidence type="ECO:0000256" key="3">
    <source>
        <dbReference type="ARBA" id="ARBA00022723"/>
    </source>
</evidence>
<accession>A0A5M6J2F8</accession>
<comment type="cofactor">
    <cofactor evidence="7">
        <name>heme</name>
        <dbReference type="ChEBI" id="CHEBI:30413"/>
    </cofactor>
</comment>
<dbReference type="AlphaFoldDB" id="A0A5M6J2F8"/>
<dbReference type="GO" id="GO:0005506">
    <property type="term" value="F:iron ion binding"/>
    <property type="evidence" value="ECO:0007669"/>
    <property type="project" value="InterPro"/>
</dbReference>
<keyword evidence="3 7" id="KW-0479">Metal-binding</keyword>
<evidence type="ECO:0000256" key="5">
    <source>
        <dbReference type="ARBA" id="ARBA00023004"/>
    </source>
</evidence>
<dbReference type="Proteomes" id="UP000325255">
    <property type="component" value="Unassembled WGS sequence"/>
</dbReference>
<dbReference type="InterPro" id="IPR001128">
    <property type="entry name" value="Cyt_P450"/>
</dbReference>
<feature type="binding site" description="axial binding residue" evidence="7">
    <location>
        <position position="401"/>
    </location>
    <ligand>
        <name>heme</name>
        <dbReference type="ChEBI" id="CHEBI:30413"/>
    </ligand>
    <ligandPart>
        <name>Fe</name>
        <dbReference type="ChEBI" id="CHEBI:18248"/>
    </ligandPart>
</feature>
<evidence type="ECO:0000256" key="7">
    <source>
        <dbReference type="PIRSR" id="PIRSR602401-1"/>
    </source>
</evidence>
<dbReference type="GO" id="GO:0016705">
    <property type="term" value="F:oxidoreductase activity, acting on paired donors, with incorporation or reduction of molecular oxygen"/>
    <property type="evidence" value="ECO:0007669"/>
    <property type="project" value="InterPro"/>
</dbReference>
<dbReference type="InterPro" id="IPR050196">
    <property type="entry name" value="Cytochrome_P450_Monoox"/>
</dbReference>
<evidence type="ECO:0000256" key="1">
    <source>
        <dbReference type="ARBA" id="ARBA00010617"/>
    </source>
</evidence>
<dbReference type="InterPro" id="IPR036396">
    <property type="entry name" value="Cyt_P450_sf"/>
</dbReference>
<protein>
    <submittedName>
        <fullName evidence="9">Cytochrome P450</fullName>
    </submittedName>
</protein>
<dbReference type="OrthoDB" id="9764248at2"/>
<dbReference type="Pfam" id="PF00067">
    <property type="entry name" value="p450"/>
    <property type="match status" value="1"/>
</dbReference>
<keyword evidence="4 8" id="KW-0560">Oxidoreductase</keyword>
<dbReference type="Gene3D" id="1.10.630.10">
    <property type="entry name" value="Cytochrome P450"/>
    <property type="match status" value="1"/>
</dbReference>
<reference evidence="9 10" key="1">
    <citation type="submission" date="2019-09" db="EMBL/GenBank/DDBJ databases">
        <title>Genome sequence of Rhodovastum atsumiense, a diverse member of the Acetobacteraceae family of non-sulfur purple photosynthetic bacteria.</title>
        <authorList>
            <person name="Meyer T."/>
            <person name="Kyndt J."/>
        </authorList>
    </citation>
    <scope>NUCLEOTIDE SEQUENCE [LARGE SCALE GENOMIC DNA]</scope>
    <source>
        <strain evidence="9 10">DSM 21279</strain>
    </source>
</reference>
<keyword evidence="2 7" id="KW-0349">Heme</keyword>
<dbReference type="RefSeq" id="WP_150038748.1">
    <property type="nucleotide sequence ID" value="NZ_OW485601.1"/>
</dbReference>
<dbReference type="InterPro" id="IPR002401">
    <property type="entry name" value="Cyt_P450_E_grp-I"/>
</dbReference>
<dbReference type="EMBL" id="VWPK01000002">
    <property type="protein sequence ID" value="KAA5614287.1"/>
    <property type="molecule type" value="Genomic_DNA"/>
</dbReference>
<dbReference type="GO" id="GO:0004497">
    <property type="term" value="F:monooxygenase activity"/>
    <property type="evidence" value="ECO:0007669"/>
    <property type="project" value="UniProtKB-KW"/>
</dbReference>
<gene>
    <name evidence="9" type="ORF">F1189_01440</name>
</gene>
<dbReference type="PROSITE" id="PS00086">
    <property type="entry name" value="CYTOCHROME_P450"/>
    <property type="match status" value="1"/>
</dbReference>
<evidence type="ECO:0000256" key="6">
    <source>
        <dbReference type="ARBA" id="ARBA00023033"/>
    </source>
</evidence>
<evidence type="ECO:0000313" key="10">
    <source>
        <dbReference type="Proteomes" id="UP000325255"/>
    </source>
</evidence>
<dbReference type="SUPFAM" id="SSF48264">
    <property type="entry name" value="Cytochrome P450"/>
    <property type="match status" value="1"/>
</dbReference>